<evidence type="ECO:0000256" key="1">
    <source>
        <dbReference type="ARBA" id="ARBA00004496"/>
    </source>
</evidence>
<comment type="caution">
    <text evidence="3">The sequence shown here is derived from an EMBL/GenBank/DDBJ whole genome shotgun (WGS) entry which is preliminary data.</text>
</comment>
<dbReference type="AlphaFoldDB" id="A0A4C1Y135"/>
<dbReference type="GO" id="GO:0005737">
    <property type="term" value="C:cytoplasm"/>
    <property type="evidence" value="ECO:0007669"/>
    <property type="project" value="UniProtKB-SubCell"/>
</dbReference>
<dbReference type="InterPro" id="IPR016024">
    <property type="entry name" value="ARM-type_fold"/>
</dbReference>
<dbReference type="GO" id="GO:0008283">
    <property type="term" value="P:cell population proliferation"/>
    <property type="evidence" value="ECO:0007669"/>
    <property type="project" value="InterPro"/>
</dbReference>
<dbReference type="EMBL" id="BGZK01001005">
    <property type="protein sequence ID" value="GBP68257.1"/>
    <property type="molecule type" value="Genomic_DNA"/>
</dbReference>
<organism evidence="3 4">
    <name type="scientific">Eumeta variegata</name>
    <name type="common">Bagworm moth</name>
    <name type="synonym">Eumeta japonica</name>
    <dbReference type="NCBI Taxonomy" id="151549"/>
    <lineage>
        <taxon>Eukaryota</taxon>
        <taxon>Metazoa</taxon>
        <taxon>Ecdysozoa</taxon>
        <taxon>Arthropoda</taxon>
        <taxon>Hexapoda</taxon>
        <taxon>Insecta</taxon>
        <taxon>Pterygota</taxon>
        <taxon>Neoptera</taxon>
        <taxon>Endopterygota</taxon>
        <taxon>Lepidoptera</taxon>
        <taxon>Glossata</taxon>
        <taxon>Ditrysia</taxon>
        <taxon>Tineoidea</taxon>
        <taxon>Psychidae</taxon>
        <taxon>Oiketicinae</taxon>
        <taxon>Eumeta</taxon>
    </lineage>
</organism>
<protein>
    <submittedName>
        <fullName evidence="3">Uncharacterized protein</fullName>
    </submittedName>
</protein>
<dbReference type="SUPFAM" id="SSF48371">
    <property type="entry name" value="ARM repeat"/>
    <property type="match status" value="1"/>
</dbReference>
<proteinExistence type="predicted"/>
<sequence>MSLPSTFQRYGRKFAIQDQLIAILIVPYLVYISDKYLEDEDYRKGVDIYTMKLSNIISEQIVKASYSFRDLVEESDKKIVAIQATKQIFKLKGHINSEQAGTIYQALFYVLKQHYFTDASGALITTDIKLKSADDIKLISLTLDAIIMLLKDHNINWYESFEIVCLYNCLMNLLKPKLLPSKLVMQVLDLVNLTVKKFLPPDLSLLMESKSGSALMEIAEVISAGMIAQEWEVRDSAMHLLLTCTEISFVKYTPFQKLISVNGLITTAAHIAMSDPEHYVQGMALRCLAAAARVDSIWRDLLVVYPHINLQLMYVLRKHSEGLVRKEAANVLTEIYVNQKVFLGFKNNLHGIMGAAALDDLHWEVQLSALQFLKKSIQSMLADCGMIDGKFPSVTFSKEKRKIVALTKEEIQKQLMKILNELARFGCLSVLNKCMNEDFNISVMEQAYNITKELVEILVRYDVATVQSENYKYPINIAFNGMDIDLAMDLTFSPRNNAPNDRDKVIDSILSINHSELIENMYDNHVEIKTENMDEDMLVSCIVTSQVYLDPNEFLNNFRNIDYLNMITEKRLWNSDQKSLNSLLDEILSSEGCNCVDLECN</sequence>
<dbReference type="STRING" id="151549.A0A4C1Y135"/>
<evidence type="ECO:0000313" key="3">
    <source>
        <dbReference type="EMBL" id="GBP68257.1"/>
    </source>
</evidence>
<dbReference type="InterPro" id="IPR038904">
    <property type="entry name" value="BRAT1"/>
</dbReference>
<accession>A0A4C1Y135</accession>
<dbReference type="GO" id="GO:0006974">
    <property type="term" value="P:DNA damage response"/>
    <property type="evidence" value="ECO:0007669"/>
    <property type="project" value="InterPro"/>
</dbReference>
<reference evidence="3 4" key="1">
    <citation type="journal article" date="2019" name="Commun. Biol.">
        <title>The bagworm genome reveals a unique fibroin gene that provides high tensile strength.</title>
        <authorList>
            <person name="Kono N."/>
            <person name="Nakamura H."/>
            <person name="Ohtoshi R."/>
            <person name="Tomita M."/>
            <person name="Numata K."/>
            <person name="Arakawa K."/>
        </authorList>
    </citation>
    <scope>NUCLEOTIDE SEQUENCE [LARGE SCALE GENOMIC DNA]</scope>
</reference>
<evidence type="ECO:0000256" key="2">
    <source>
        <dbReference type="ARBA" id="ARBA00022490"/>
    </source>
</evidence>
<keyword evidence="4" id="KW-1185">Reference proteome</keyword>
<dbReference type="OrthoDB" id="10057956at2759"/>
<gene>
    <name evidence="3" type="ORF">EVAR_48623_1</name>
</gene>
<name>A0A4C1Y135_EUMVA</name>
<dbReference type="PANTHER" id="PTHR21331:SF2">
    <property type="entry name" value="BRCA1-ASSOCIATED ATM ACTIVATOR 1"/>
    <property type="match status" value="1"/>
</dbReference>
<comment type="subcellular location">
    <subcellularLocation>
        <location evidence="1">Cytoplasm</location>
    </subcellularLocation>
</comment>
<keyword evidence="2" id="KW-0963">Cytoplasm</keyword>
<dbReference type="Proteomes" id="UP000299102">
    <property type="component" value="Unassembled WGS sequence"/>
</dbReference>
<dbReference type="PANTHER" id="PTHR21331">
    <property type="entry name" value="BRCA1-ASSOCIATED ATM ACTIVATOR 1"/>
    <property type="match status" value="1"/>
</dbReference>
<evidence type="ECO:0000313" key="4">
    <source>
        <dbReference type="Proteomes" id="UP000299102"/>
    </source>
</evidence>
<dbReference type="GO" id="GO:0005634">
    <property type="term" value="C:nucleus"/>
    <property type="evidence" value="ECO:0007669"/>
    <property type="project" value="TreeGrafter"/>
</dbReference>